<dbReference type="EMBL" id="ON604651">
    <property type="protein sequence ID" value="UTQ78186.1"/>
    <property type="molecule type" value="Genomic_DNA"/>
</dbReference>
<feature type="transmembrane region" description="Helical" evidence="1">
    <location>
        <begin position="12"/>
        <end position="35"/>
    </location>
</feature>
<name>A0A9E7NM39_9CAUD</name>
<keyword evidence="3" id="KW-1185">Reference proteome</keyword>
<protein>
    <submittedName>
        <fullName evidence="2">Uncharacterized protein</fullName>
    </submittedName>
</protein>
<sequence>MIRQLFPKHLTVVDYIVSGLLYVGLLNFLFIGWWLNG</sequence>
<reference evidence="2" key="1">
    <citation type="submission" date="2022-05" db="EMBL/GenBank/DDBJ databases">
        <title>Complete genome sequence of Aeromonas phage JELG-KS1.</title>
        <authorList>
            <person name="Svanberga K."/>
            <person name="Dislers A."/>
            <person name="Kazaks A."/>
            <person name="Zrelovs N."/>
        </authorList>
    </citation>
    <scope>NUCLEOTIDE SEQUENCE</scope>
</reference>
<evidence type="ECO:0000313" key="2">
    <source>
        <dbReference type="EMBL" id="UTQ78186.1"/>
    </source>
</evidence>
<proteinExistence type="predicted"/>
<dbReference type="Proteomes" id="UP001060072">
    <property type="component" value="Segment"/>
</dbReference>
<keyword evidence="1" id="KW-0472">Membrane</keyword>
<organism evidence="2 3">
    <name type="scientific">Aeromonas phage JELG-KS1</name>
    <dbReference type="NCBI Taxonomy" id="2951233"/>
    <lineage>
        <taxon>Viruses</taxon>
        <taxon>Duplodnaviria</taxon>
        <taxon>Heunggongvirae</taxon>
        <taxon>Uroviricota</taxon>
        <taxon>Caudoviricetes</taxon>
        <taxon>Autographivirales</taxon>
        <taxon>Autotranscriptaviridae</taxon>
        <taxon>Studiervirinae</taxon>
        <taxon>Jelgvirus</taxon>
        <taxon>Jelgvirus JELGKS1</taxon>
    </lineage>
</organism>
<evidence type="ECO:0000256" key="1">
    <source>
        <dbReference type="SAM" id="Phobius"/>
    </source>
</evidence>
<evidence type="ECO:0000313" key="3">
    <source>
        <dbReference type="Proteomes" id="UP001060072"/>
    </source>
</evidence>
<accession>A0A9E7NM39</accession>
<keyword evidence="1" id="KW-1133">Transmembrane helix</keyword>
<keyword evidence="1" id="KW-0812">Transmembrane</keyword>